<proteinExistence type="predicted"/>
<feature type="domain" description="SGNH hydrolase-type esterase" evidence="1">
    <location>
        <begin position="176"/>
        <end position="371"/>
    </location>
</feature>
<comment type="caution">
    <text evidence="2">The sequence shown here is derived from an EMBL/GenBank/DDBJ whole genome shotgun (WGS) entry which is preliminary data.</text>
</comment>
<protein>
    <submittedName>
        <fullName evidence="2">Lipase</fullName>
    </submittedName>
</protein>
<dbReference type="EMBL" id="JADBGI010000009">
    <property type="protein sequence ID" value="MBE2999561.1"/>
    <property type="molecule type" value="Genomic_DNA"/>
</dbReference>
<sequence length="390" mass="41828">MPALTTTPLTPDLVRGALEVEATERGLRPHRLPAWARERHADAQMLLAQSHPSGVHLALRTSARVIELDALASRRVYVGAPARPPGVYEAQVGGRVVACGSLDGGDELRIDMATGSVEHVAGPVGTLRMDGLGEGDKDVRIWLPHNEGCELIALRADAPVRALPAGEGRRVWVHHGSSISQGSNAETPTGVWPVRAANEAGVELVNMGYSGSALLDPFVAQSLSEVPADVVSLELGINVVNADLMRVRAFAPAVHGFLDQVRRGHPDAPLVVVSPLWCPIHEETPGPGAFDTEALARGQVRFRATGDPAEVAAGRLTLQVVRRELARVVAERRERDRRLFYVDGCELFGPRDHEKWPLPDRLHPGPEAHRAIASRFAERVLAGQGVAAAG</sequence>
<accession>A0ABR9P6U3</accession>
<name>A0ABR9P6U3_9ACTN</name>
<reference evidence="2 3" key="1">
    <citation type="submission" date="2020-09" db="EMBL/GenBank/DDBJ databases">
        <title>Diversity and distribution of actinomycetes associated with coral in the coast of Hainan.</title>
        <authorList>
            <person name="Li F."/>
        </authorList>
    </citation>
    <scope>NUCLEOTIDE SEQUENCE [LARGE SCALE GENOMIC DNA]</scope>
    <source>
        <strain evidence="2 3">HNM0947</strain>
    </source>
</reference>
<organism evidence="2 3">
    <name type="scientific">Nocardiopsis coralli</name>
    <dbReference type="NCBI Taxonomy" id="2772213"/>
    <lineage>
        <taxon>Bacteria</taxon>
        <taxon>Bacillati</taxon>
        <taxon>Actinomycetota</taxon>
        <taxon>Actinomycetes</taxon>
        <taxon>Streptosporangiales</taxon>
        <taxon>Nocardiopsidaceae</taxon>
        <taxon>Nocardiopsis</taxon>
    </lineage>
</organism>
<evidence type="ECO:0000313" key="3">
    <source>
        <dbReference type="Proteomes" id="UP000806528"/>
    </source>
</evidence>
<keyword evidence="3" id="KW-1185">Reference proteome</keyword>
<dbReference type="RefSeq" id="WP_193122177.1">
    <property type="nucleotide sequence ID" value="NZ_JADBGI010000009.1"/>
</dbReference>
<evidence type="ECO:0000313" key="2">
    <source>
        <dbReference type="EMBL" id="MBE2999561.1"/>
    </source>
</evidence>
<dbReference type="SUPFAM" id="SSF52266">
    <property type="entry name" value="SGNH hydrolase"/>
    <property type="match status" value="1"/>
</dbReference>
<dbReference type="Proteomes" id="UP000806528">
    <property type="component" value="Unassembled WGS sequence"/>
</dbReference>
<evidence type="ECO:0000259" key="1">
    <source>
        <dbReference type="Pfam" id="PF13472"/>
    </source>
</evidence>
<dbReference type="Pfam" id="PF13472">
    <property type="entry name" value="Lipase_GDSL_2"/>
    <property type="match status" value="1"/>
</dbReference>
<dbReference type="InterPro" id="IPR013830">
    <property type="entry name" value="SGNH_hydro"/>
</dbReference>
<dbReference type="Gene3D" id="2.60.120.260">
    <property type="entry name" value="Galactose-binding domain-like"/>
    <property type="match status" value="1"/>
</dbReference>
<dbReference type="InterPro" id="IPR036514">
    <property type="entry name" value="SGNH_hydro_sf"/>
</dbReference>
<gene>
    <name evidence="2" type="ORF">IDM40_12710</name>
</gene>
<dbReference type="Gene3D" id="3.40.50.1110">
    <property type="entry name" value="SGNH hydrolase"/>
    <property type="match status" value="1"/>
</dbReference>